<evidence type="ECO:0000313" key="3">
    <source>
        <dbReference type="EMBL" id="CRZ13222.1"/>
    </source>
</evidence>
<evidence type="ECO:0000256" key="1">
    <source>
        <dbReference type="ARBA" id="ARBA00006484"/>
    </source>
</evidence>
<dbReference type="FunFam" id="3.40.50.720:FF:000084">
    <property type="entry name" value="Short-chain dehydrogenase reductase"/>
    <property type="match status" value="1"/>
</dbReference>
<dbReference type="Gene3D" id="3.40.50.720">
    <property type="entry name" value="NAD(P)-binding Rossmann-like Domain"/>
    <property type="match status" value="1"/>
</dbReference>
<dbReference type="InterPro" id="IPR002347">
    <property type="entry name" value="SDR_fam"/>
</dbReference>
<protein>
    <submittedName>
        <fullName evidence="3">3-oxoacyl-ACP reductase</fullName>
    </submittedName>
</protein>
<keyword evidence="4" id="KW-1185">Reference proteome</keyword>
<dbReference type="CDD" id="cd05233">
    <property type="entry name" value="SDR_c"/>
    <property type="match status" value="1"/>
</dbReference>
<dbReference type="PANTHER" id="PTHR24321:SF8">
    <property type="entry name" value="ESTRADIOL 17-BETA-DEHYDROGENASE 8-RELATED"/>
    <property type="match status" value="1"/>
</dbReference>
<gene>
    <name evidence="3" type="ORF">BN2156_00052</name>
</gene>
<dbReference type="RefSeq" id="WP_090509035.1">
    <property type="nucleotide sequence ID" value="NZ_CWKH01000001.1"/>
</dbReference>
<dbReference type="PROSITE" id="PS00061">
    <property type="entry name" value="ADH_SHORT"/>
    <property type="match status" value="1"/>
</dbReference>
<evidence type="ECO:0000256" key="2">
    <source>
        <dbReference type="ARBA" id="ARBA00023002"/>
    </source>
</evidence>
<dbReference type="Pfam" id="PF13561">
    <property type="entry name" value="adh_short_C2"/>
    <property type="match status" value="1"/>
</dbReference>
<comment type="similarity">
    <text evidence="1">Belongs to the short-chain dehydrogenases/reductases (SDR) family.</text>
</comment>
<accession>A0A0H5RI79</accession>
<name>A0A0H5RI79_9MYCO</name>
<dbReference type="EMBL" id="CWKH01000001">
    <property type="protein sequence ID" value="CRZ13222.1"/>
    <property type="molecule type" value="Genomic_DNA"/>
</dbReference>
<dbReference type="GO" id="GO:0016491">
    <property type="term" value="F:oxidoreductase activity"/>
    <property type="evidence" value="ECO:0007669"/>
    <property type="project" value="UniProtKB-KW"/>
</dbReference>
<dbReference type="Proteomes" id="UP000199147">
    <property type="component" value="Unassembled WGS sequence"/>
</dbReference>
<dbReference type="InterPro" id="IPR036291">
    <property type="entry name" value="NAD(P)-bd_dom_sf"/>
</dbReference>
<proteinExistence type="inferred from homology"/>
<sequence>MTGVVVTGAASGIGRASAEALIADGRRVALWDIAPEVGDVAGALGMPSTVIDVCDTGALPAAVEEAAQALGGIDGLVHAAGRVLPEPVGAYTEESWDAVLDVNLRAQALLVQLLLPYLEKAAADGGAPSVVGISSIEGLAANPFIPAYCASKAGLLGMTRSMAAQLGPLGIRVNAVCPGFIHTPMLQIALDVEEIRASFEQAAPLGRLGQPDEVAAAVAFLMSPKASFITGTQLVVDGGVTGRHA</sequence>
<dbReference type="SUPFAM" id="SSF51735">
    <property type="entry name" value="NAD(P)-binding Rossmann-fold domains"/>
    <property type="match status" value="1"/>
</dbReference>
<dbReference type="AlphaFoldDB" id="A0A0H5RI79"/>
<dbReference type="PRINTS" id="PR00080">
    <property type="entry name" value="SDRFAMILY"/>
</dbReference>
<dbReference type="PRINTS" id="PR00081">
    <property type="entry name" value="GDHRDH"/>
</dbReference>
<evidence type="ECO:0000313" key="4">
    <source>
        <dbReference type="Proteomes" id="UP000199147"/>
    </source>
</evidence>
<dbReference type="STRING" id="146018.BN2156_00052"/>
<dbReference type="PANTHER" id="PTHR24321">
    <property type="entry name" value="DEHYDROGENASES, SHORT CHAIN"/>
    <property type="match status" value="1"/>
</dbReference>
<dbReference type="InterPro" id="IPR020904">
    <property type="entry name" value="Sc_DH/Rdtase_CS"/>
</dbReference>
<keyword evidence="2" id="KW-0560">Oxidoreductase</keyword>
<reference evidence="4" key="1">
    <citation type="submission" date="2015-07" db="EMBL/GenBank/DDBJ databases">
        <authorList>
            <person name="Urmite Genomes"/>
        </authorList>
    </citation>
    <scope>NUCLEOTIDE SEQUENCE [LARGE SCALE GENOMIC DNA]</scope>
    <source>
        <strain evidence="4">type strain: ATCC 49404</strain>
    </source>
</reference>
<dbReference type="OrthoDB" id="7064009at2"/>
<organism evidence="3 4">
    <name type="scientific">Mycolicibacterium neworleansense</name>
    <dbReference type="NCBI Taxonomy" id="146018"/>
    <lineage>
        <taxon>Bacteria</taxon>
        <taxon>Bacillati</taxon>
        <taxon>Actinomycetota</taxon>
        <taxon>Actinomycetes</taxon>
        <taxon>Mycobacteriales</taxon>
        <taxon>Mycobacteriaceae</taxon>
        <taxon>Mycolicibacterium</taxon>
    </lineage>
</organism>